<comment type="subcellular location">
    <subcellularLocation>
        <location evidence="1">Cell outer membrane</location>
    </subcellularLocation>
</comment>
<organism evidence="9 10">
    <name type="scientific">Belliella filtrata</name>
    <dbReference type="NCBI Taxonomy" id="2923435"/>
    <lineage>
        <taxon>Bacteria</taxon>
        <taxon>Pseudomonadati</taxon>
        <taxon>Bacteroidota</taxon>
        <taxon>Cytophagia</taxon>
        <taxon>Cytophagales</taxon>
        <taxon>Cyclobacteriaceae</taxon>
        <taxon>Belliella</taxon>
    </lineage>
</organism>
<dbReference type="Proteomes" id="UP001165489">
    <property type="component" value="Unassembled WGS sequence"/>
</dbReference>
<evidence type="ECO:0000256" key="3">
    <source>
        <dbReference type="ARBA" id="ARBA00022448"/>
    </source>
</evidence>
<sequence length="439" mass="50498">MRVVIFTILLLMMHVPSGIAQQEVVLTFEEAVEIGLERQVDYRKLLNQQDILRMERLNAQMSYLPRLNISNSNFRQIGQQFQQVEGELIVTNEVNSIVSGSINASMPVFNAFRQHHTTRAGKYFEEAGELGLERNRQLVYNTIAQQYLQALLSEELVRIARENLENQRQMLAQIEGFVDVGLRTLADLYNQQSEVARLETVLLDAELDWETNRWVLAESLQLESEVLPMLTPIALDVDELEWISLPLEELYANAKALRKDLQQQQVMEKGSKSLLAMSRSAYFPQLSAYFNFNTFYTSLDDRTFSNQFFTIFPQRVIGLSLNIPIFNNYDNKTQVTRAKVEFMNQQLDRSAMERTISQEVKLAYQGMRAAVKRRDATAVQLEAAEVAHEAISERFRLGISNFVDLAQANQQLVTAQSDHAQARYTLYFQELQLKFAIGE</sequence>
<feature type="signal peptide" evidence="8">
    <location>
        <begin position="1"/>
        <end position="20"/>
    </location>
</feature>
<evidence type="ECO:0000256" key="5">
    <source>
        <dbReference type="ARBA" id="ARBA00022692"/>
    </source>
</evidence>
<keyword evidence="5" id="KW-0812">Transmembrane</keyword>
<keyword evidence="4" id="KW-1134">Transmembrane beta strand</keyword>
<accession>A0ABS9V0N9</accession>
<keyword evidence="8" id="KW-0732">Signal</keyword>
<proteinExistence type="inferred from homology"/>
<evidence type="ECO:0000256" key="7">
    <source>
        <dbReference type="ARBA" id="ARBA00023237"/>
    </source>
</evidence>
<dbReference type="Gene3D" id="1.20.1600.10">
    <property type="entry name" value="Outer membrane efflux proteins (OEP)"/>
    <property type="match status" value="1"/>
</dbReference>
<dbReference type="SUPFAM" id="SSF56954">
    <property type="entry name" value="Outer membrane efflux proteins (OEP)"/>
    <property type="match status" value="1"/>
</dbReference>
<keyword evidence="3" id="KW-0813">Transport</keyword>
<keyword evidence="6" id="KW-0472">Membrane</keyword>
<evidence type="ECO:0000256" key="1">
    <source>
        <dbReference type="ARBA" id="ARBA00004442"/>
    </source>
</evidence>
<comment type="caution">
    <text evidence="9">The sequence shown here is derived from an EMBL/GenBank/DDBJ whole genome shotgun (WGS) entry which is preliminary data.</text>
</comment>
<evidence type="ECO:0000313" key="9">
    <source>
        <dbReference type="EMBL" id="MCH7409967.1"/>
    </source>
</evidence>
<keyword evidence="10" id="KW-1185">Reference proteome</keyword>
<dbReference type="RefSeq" id="WP_241348337.1">
    <property type="nucleotide sequence ID" value="NZ_JAKZGP010000026.1"/>
</dbReference>
<comment type="similarity">
    <text evidence="2">Belongs to the outer membrane factor (OMF) (TC 1.B.17) family.</text>
</comment>
<dbReference type="EMBL" id="JAKZGP010000026">
    <property type="protein sequence ID" value="MCH7409967.1"/>
    <property type="molecule type" value="Genomic_DNA"/>
</dbReference>
<evidence type="ECO:0000313" key="10">
    <source>
        <dbReference type="Proteomes" id="UP001165489"/>
    </source>
</evidence>
<name>A0ABS9V0N9_9BACT</name>
<feature type="chain" id="PRO_5046702061" evidence="8">
    <location>
        <begin position="21"/>
        <end position="439"/>
    </location>
</feature>
<evidence type="ECO:0000256" key="8">
    <source>
        <dbReference type="SAM" id="SignalP"/>
    </source>
</evidence>
<evidence type="ECO:0000256" key="4">
    <source>
        <dbReference type="ARBA" id="ARBA00022452"/>
    </source>
</evidence>
<dbReference type="Pfam" id="PF02321">
    <property type="entry name" value="OEP"/>
    <property type="match status" value="2"/>
</dbReference>
<evidence type="ECO:0000256" key="6">
    <source>
        <dbReference type="ARBA" id="ARBA00023136"/>
    </source>
</evidence>
<dbReference type="InterPro" id="IPR003423">
    <property type="entry name" value="OMP_efflux"/>
</dbReference>
<dbReference type="PANTHER" id="PTHR30026:SF20">
    <property type="entry name" value="OUTER MEMBRANE PROTEIN TOLC"/>
    <property type="match status" value="1"/>
</dbReference>
<evidence type="ECO:0000256" key="2">
    <source>
        <dbReference type="ARBA" id="ARBA00007613"/>
    </source>
</evidence>
<dbReference type="InterPro" id="IPR051906">
    <property type="entry name" value="TolC-like"/>
</dbReference>
<keyword evidence="7" id="KW-0998">Cell outer membrane</keyword>
<reference evidence="9" key="1">
    <citation type="submission" date="2022-03" db="EMBL/GenBank/DDBJ databases">
        <title>De novo assembled genomes of Belliella spp. (Cyclobacteriaceae) strains.</title>
        <authorList>
            <person name="Szabo A."/>
            <person name="Korponai K."/>
            <person name="Felfoldi T."/>
        </authorList>
    </citation>
    <scope>NUCLEOTIDE SEQUENCE</scope>
    <source>
        <strain evidence="9">DSM 111904</strain>
    </source>
</reference>
<dbReference type="PANTHER" id="PTHR30026">
    <property type="entry name" value="OUTER MEMBRANE PROTEIN TOLC"/>
    <property type="match status" value="1"/>
</dbReference>
<gene>
    <name evidence="9" type="ORF">MM239_11230</name>
</gene>
<protein>
    <submittedName>
        <fullName evidence="9">TolC family protein</fullName>
    </submittedName>
</protein>